<dbReference type="HAMAP" id="MF_01931">
    <property type="entry name" value="PurF"/>
    <property type="match status" value="1"/>
</dbReference>
<evidence type="ECO:0000313" key="12">
    <source>
        <dbReference type="EMBL" id="STQ91084.1"/>
    </source>
</evidence>
<dbReference type="EMBL" id="SMBT01000003">
    <property type="protein sequence ID" value="TCU88844.1"/>
    <property type="molecule type" value="Genomic_DNA"/>
</dbReference>
<feature type="domain" description="Glutamine amidotransferase type-2" evidence="11">
    <location>
        <begin position="2"/>
        <end position="236"/>
    </location>
</feature>
<dbReference type="InterPro" id="IPR000836">
    <property type="entry name" value="PRTase_dom"/>
</dbReference>
<dbReference type="UniPathway" id="UPA00074">
    <property type="reaction ID" value="UER00124"/>
</dbReference>
<comment type="cofactor">
    <cofactor evidence="7 10">
        <name>Mg(2+)</name>
        <dbReference type="ChEBI" id="CHEBI:18420"/>
    </cofactor>
    <text evidence="7 10">Binds 1 Mg(2+) ion per subunit.</text>
</comment>
<dbReference type="Proteomes" id="UP000295794">
    <property type="component" value="Unassembled WGS sequence"/>
</dbReference>
<dbReference type="Proteomes" id="UP000255108">
    <property type="component" value="Unassembled WGS sequence"/>
</dbReference>
<evidence type="ECO:0000256" key="1">
    <source>
        <dbReference type="ARBA" id="ARBA00005209"/>
    </source>
</evidence>
<evidence type="ECO:0000256" key="7">
    <source>
        <dbReference type="HAMAP-Rule" id="MF_01931"/>
    </source>
</evidence>
<feature type="binding site" evidence="7 10">
    <location>
        <position position="367"/>
    </location>
    <ligand>
        <name>Mg(2+)</name>
        <dbReference type="ChEBI" id="CHEBI:18420"/>
    </ligand>
</feature>
<dbReference type="SUPFAM" id="SSF56235">
    <property type="entry name" value="N-terminal nucleophile aminohydrolases (Ntn hydrolases)"/>
    <property type="match status" value="1"/>
</dbReference>
<dbReference type="InterPro" id="IPR035584">
    <property type="entry name" value="PurF_N"/>
</dbReference>
<dbReference type="NCBIfam" id="TIGR01134">
    <property type="entry name" value="purF"/>
    <property type="match status" value="1"/>
</dbReference>
<dbReference type="Pfam" id="PF13522">
    <property type="entry name" value="GATase_6"/>
    <property type="match status" value="1"/>
</dbReference>
<dbReference type="CDD" id="cd00715">
    <property type="entry name" value="GPATase_N"/>
    <property type="match status" value="1"/>
</dbReference>
<dbReference type="EC" id="2.4.2.14" evidence="7"/>
<dbReference type="GO" id="GO:0009113">
    <property type="term" value="P:purine nucleobase biosynthetic process"/>
    <property type="evidence" value="ECO:0007669"/>
    <property type="project" value="UniProtKB-UniRule"/>
</dbReference>
<dbReference type="GO" id="GO:0004044">
    <property type="term" value="F:amidophosphoribosyltransferase activity"/>
    <property type="evidence" value="ECO:0007669"/>
    <property type="project" value="UniProtKB-UniRule"/>
</dbReference>
<evidence type="ECO:0000259" key="11">
    <source>
        <dbReference type="PROSITE" id="PS51278"/>
    </source>
</evidence>
<dbReference type="InterPro" id="IPR029055">
    <property type="entry name" value="Ntn_hydrolases_N"/>
</dbReference>
<dbReference type="InterPro" id="IPR017932">
    <property type="entry name" value="GATase_2_dom"/>
</dbReference>
<comment type="catalytic activity">
    <reaction evidence="7 8">
        <text>5-phospho-beta-D-ribosylamine + L-glutamate + diphosphate = 5-phospho-alpha-D-ribose 1-diphosphate + L-glutamine + H2O</text>
        <dbReference type="Rhea" id="RHEA:14905"/>
        <dbReference type="ChEBI" id="CHEBI:15377"/>
        <dbReference type="ChEBI" id="CHEBI:29985"/>
        <dbReference type="ChEBI" id="CHEBI:33019"/>
        <dbReference type="ChEBI" id="CHEBI:58017"/>
        <dbReference type="ChEBI" id="CHEBI:58359"/>
        <dbReference type="ChEBI" id="CHEBI:58681"/>
        <dbReference type="EC" id="2.4.2.14"/>
    </reaction>
</comment>
<comment type="function">
    <text evidence="7">Catalyzes the formation of phosphoribosylamine from phosphoribosylpyrophosphate (PRPP) and glutamine.</text>
</comment>
<dbReference type="PANTHER" id="PTHR11907">
    <property type="entry name" value="AMIDOPHOSPHORIBOSYLTRANSFERASE"/>
    <property type="match status" value="1"/>
</dbReference>
<comment type="pathway">
    <text evidence="1 7 8">Purine metabolism; IMP biosynthesis via de novo pathway; N(1)-(5-phospho-D-ribosyl)glycinamide from 5-phospho-alpha-D-ribose 1-diphosphate: step 1/2.</text>
</comment>
<dbReference type="SUPFAM" id="SSF53271">
    <property type="entry name" value="PRTase-like"/>
    <property type="match status" value="1"/>
</dbReference>
<organism evidence="12 14">
    <name type="scientific">Iodobacter fluviatilis</name>
    <dbReference type="NCBI Taxonomy" id="537"/>
    <lineage>
        <taxon>Bacteria</taxon>
        <taxon>Pseudomonadati</taxon>
        <taxon>Pseudomonadota</taxon>
        <taxon>Betaproteobacteria</taxon>
        <taxon>Neisseriales</taxon>
        <taxon>Chitinibacteraceae</taxon>
        <taxon>Iodobacter</taxon>
    </lineage>
</organism>
<keyword evidence="4 7" id="KW-0808">Transferase</keyword>
<dbReference type="InterPro" id="IPR005854">
    <property type="entry name" value="PurF"/>
</dbReference>
<dbReference type="Gene3D" id="3.40.50.2020">
    <property type="match status" value="1"/>
</dbReference>
<dbReference type="Gene3D" id="3.60.20.10">
    <property type="entry name" value="Glutamine Phosphoribosylpyrophosphate, subunit 1, domain 1"/>
    <property type="match status" value="1"/>
</dbReference>
<keyword evidence="3 7" id="KW-0328">Glycosyltransferase</keyword>
<reference evidence="12 14" key="1">
    <citation type="submission" date="2018-06" db="EMBL/GenBank/DDBJ databases">
        <authorList>
            <consortium name="Pathogen Informatics"/>
            <person name="Doyle S."/>
        </authorList>
    </citation>
    <scope>NUCLEOTIDE SEQUENCE [LARGE SCALE GENOMIC DNA]</scope>
    <source>
        <strain evidence="12 14">NCTC11159</strain>
    </source>
</reference>
<dbReference type="EMBL" id="UGHR01000001">
    <property type="protein sequence ID" value="STQ91084.1"/>
    <property type="molecule type" value="Genomic_DNA"/>
</dbReference>
<proteinExistence type="inferred from homology"/>
<comment type="caution">
    <text evidence="7">Lacks conserved residue(s) required for the propagation of feature annotation.</text>
</comment>
<evidence type="ECO:0000256" key="3">
    <source>
        <dbReference type="ARBA" id="ARBA00022676"/>
    </source>
</evidence>
<evidence type="ECO:0000313" key="14">
    <source>
        <dbReference type="Proteomes" id="UP000255108"/>
    </source>
</evidence>
<feature type="binding site" evidence="7 10">
    <location>
        <position position="305"/>
    </location>
    <ligand>
        <name>Mg(2+)</name>
        <dbReference type="ChEBI" id="CHEBI:18420"/>
    </ligand>
</feature>
<dbReference type="PROSITE" id="PS51278">
    <property type="entry name" value="GATASE_TYPE_2"/>
    <property type="match status" value="1"/>
</dbReference>
<evidence type="ECO:0000256" key="10">
    <source>
        <dbReference type="PIRSR" id="PIRSR000485-2"/>
    </source>
</evidence>
<keyword evidence="15" id="KW-1185">Reference proteome</keyword>
<evidence type="ECO:0000256" key="8">
    <source>
        <dbReference type="PIRNR" id="PIRNR000485"/>
    </source>
</evidence>
<gene>
    <name evidence="7 12" type="primary">purF</name>
    <name evidence="13" type="ORF">EV682_103428</name>
    <name evidence="12" type="ORF">NCTC11159_02156</name>
</gene>
<dbReference type="CDD" id="cd06223">
    <property type="entry name" value="PRTases_typeI"/>
    <property type="match status" value="1"/>
</dbReference>
<evidence type="ECO:0000256" key="9">
    <source>
        <dbReference type="PIRSR" id="PIRSR000485-1"/>
    </source>
</evidence>
<sequence>MCGIVGIVAKTPVNQLLYDGLLVLQHRGQDAAGIVTAEGLTLHMHKGQGLVSDVFRTRNMRSLMGNAGIGHVRYPTAGSASSLAESQPFYVNSPFGIVLAHNGNLTNDKQLKEDMYRTDLRHINTNSDSEALLNVFAHELSRRVKGPELNAETIFDAITAVHARVKGAYAVVAMIAGFGLVAFRDPYGIRPLCLGTHETPEGLEYIVASESVAHDVLGFKFERDIAPGEAVFVTFEGEFHSKQCHANPVLVPCIFEHVYFARPDTVIDGISVHEARLNMGENLADKVAAVIPKLDIDVVIPIPDTSRDSALQLANKLGLPYREGFMKNRYIGRTFIMPGQASRKKSVRQKLNPIAVEFRGKNVLLVDDSIVRGTTSRQIVQMVRDCGATKVYLASAAPPVMYPHVYGIDMPTRAELIATGRTDQQIADEIGVDAIIYQELDALIDACSKASGGVITSFETSCFDGQYITGDITPAYLDELEAKRLSPLSAKAGDVAESRLLDMNIGVGEQNLL</sequence>
<evidence type="ECO:0000313" key="13">
    <source>
        <dbReference type="EMBL" id="TCU88844.1"/>
    </source>
</evidence>
<evidence type="ECO:0000256" key="6">
    <source>
        <dbReference type="ARBA" id="ARBA00022962"/>
    </source>
</evidence>
<dbReference type="InterPro" id="IPR029057">
    <property type="entry name" value="PRTase-like"/>
</dbReference>
<accession>A0A377Q736</accession>
<dbReference type="OrthoDB" id="9801213at2"/>
<comment type="similarity">
    <text evidence="2 7 8">In the C-terminal section; belongs to the purine/pyrimidine phosphoribosyltransferase family.</text>
</comment>
<dbReference type="GO" id="GO:0006189">
    <property type="term" value="P:'de novo' IMP biosynthetic process"/>
    <property type="evidence" value="ECO:0007669"/>
    <property type="project" value="UniProtKB-UniRule"/>
</dbReference>
<dbReference type="AlphaFoldDB" id="A0A377Q736"/>
<feature type="binding site" evidence="7 10">
    <location>
        <position position="368"/>
    </location>
    <ligand>
        <name>Mg(2+)</name>
        <dbReference type="ChEBI" id="CHEBI:18420"/>
    </ligand>
</feature>
<feature type="active site" description="Nucleophile" evidence="7 9">
    <location>
        <position position="2"/>
    </location>
</feature>
<name>A0A377Q736_9NEIS</name>
<evidence type="ECO:0000256" key="2">
    <source>
        <dbReference type="ARBA" id="ARBA00010138"/>
    </source>
</evidence>
<keyword evidence="7 10" id="KW-0460">Magnesium</keyword>
<keyword evidence="5 7" id="KW-0658">Purine biosynthesis</keyword>
<dbReference type="GO" id="GO:0000287">
    <property type="term" value="F:magnesium ion binding"/>
    <property type="evidence" value="ECO:0007669"/>
    <property type="project" value="UniProtKB-UniRule"/>
</dbReference>
<evidence type="ECO:0000256" key="5">
    <source>
        <dbReference type="ARBA" id="ARBA00022755"/>
    </source>
</evidence>
<dbReference type="PIRSF" id="PIRSF000485">
    <property type="entry name" value="Amd_phspho_trans"/>
    <property type="match status" value="1"/>
</dbReference>
<evidence type="ECO:0000256" key="4">
    <source>
        <dbReference type="ARBA" id="ARBA00022679"/>
    </source>
</evidence>
<reference evidence="13 15" key="2">
    <citation type="submission" date="2019-03" db="EMBL/GenBank/DDBJ databases">
        <title>Genomic Encyclopedia of Type Strains, Phase IV (KMG-IV): sequencing the most valuable type-strain genomes for metagenomic binning, comparative biology and taxonomic classification.</title>
        <authorList>
            <person name="Goeker M."/>
        </authorList>
    </citation>
    <scope>NUCLEOTIDE SEQUENCE [LARGE SCALE GENOMIC DNA]</scope>
    <source>
        <strain evidence="13 15">DSM 3764</strain>
    </source>
</reference>
<keyword evidence="6 7" id="KW-0315">Glutamine amidotransferase</keyword>
<evidence type="ECO:0000313" key="15">
    <source>
        <dbReference type="Proteomes" id="UP000295794"/>
    </source>
</evidence>
<dbReference type="RefSeq" id="WP_115227331.1">
    <property type="nucleotide sequence ID" value="NZ_CAWOLO010000003.1"/>
</dbReference>
<keyword evidence="7 10" id="KW-0479">Metal-binding</keyword>
<protein>
    <recommendedName>
        <fullName evidence="7">Amidophosphoribosyltransferase</fullName>
        <shortName evidence="7">ATase</shortName>
        <ecNumber evidence="7">2.4.2.14</ecNumber>
    </recommendedName>
    <alternativeName>
        <fullName evidence="7">Glutamine phosphoribosylpyrophosphate amidotransferase</fullName>
        <shortName evidence="7">GPATase</shortName>
    </alternativeName>
</protein>